<dbReference type="Pfam" id="PF17820">
    <property type="entry name" value="PDZ_6"/>
    <property type="match status" value="1"/>
</dbReference>
<dbReference type="AlphaFoldDB" id="A0A1B0D735"/>
<dbReference type="InterPro" id="IPR041489">
    <property type="entry name" value="PDZ_6"/>
</dbReference>
<evidence type="ECO:0000259" key="5">
    <source>
        <dbReference type="SMART" id="SM00228"/>
    </source>
</evidence>
<dbReference type="FunFam" id="2.30.42.10:FF:000107">
    <property type="entry name" value="26S proteasome non-ATPase regulatory subunit 9"/>
    <property type="match status" value="1"/>
</dbReference>
<dbReference type="GeneID" id="129798840"/>
<reference evidence="6" key="1">
    <citation type="submission" date="2022-08" db="UniProtKB">
        <authorList>
            <consortium name="EnsemblMetazoa"/>
        </authorList>
    </citation>
    <scope>IDENTIFICATION</scope>
    <source>
        <strain evidence="6">Israel</strain>
    </source>
</reference>
<dbReference type="Proteomes" id="UP000092462">
    <property type="component" value="Unassembled WGS sequence"/>
</dbReference>
<dbReference type="PANTHER" id="PTHR12651">
    <property type="entry name" value="26S PROTEASOME NON-ATPASE REGULATORY SUBUNIT 9"/>
    <property type="match status" value="1"/>
</dbReference>
<dbReference type="EnsemblMetazoa" id="PPAI003358-RA">
    <property type="protein sequence ID" value="PPAI003358-PA"/>
    <property type="gene ID" value="PPAI003358"/>
</dbReference>
<evidence type="ECO:0000313" key="7">
    <source>
        <dbReference type="Proteomes" id="UP000092462"/>
    </source>
</evidence>
<comment type="similarity">
    <text evidence="1">Belongs to the proteasome subunit p27 family.</text>
</comment>
<evidence type="ECO:0000256" key="2">
    <source>
        <dbReference type="ARBA" id="ARBA00014937"/>
    </source>
</evidence>
<dbReference type="Pfam" id="PF18265">
    <property type="entry name" value="Nas2_N"/>
    <property type="match status" value="1"/>
</dbReference>
<accession>A0A1B0D735</accession>
<sequence length="226" mass="24679">MVVPSGNSMKKEEVLKLMEEKAKLERKLADLNQILEANNVGMEDPLVDADGFPRSDIDVYQVRIARQQIICTRNDLKGLMGQIEQGLEHYFAEQRANGAAGTSSGTSTTTKLANYTENGGISVVSARETPSAQTPICKVNLVATGGPAEQAGFRVGDEVIEFGSLNASNFRELTQIADIVKNQQDSVIKVKIRRQNRLLPLDLIPRVWSGRGLLGCNVIPADSIER</sequence>
<dbReference type="GO" id="GO:0070682">
    <property type="term" value="P:proteasome regulatory particle assembly"/>
    <property type="evidence" value="ECO:0007669"/>
    <property type="project" value="InterPro"/>
</dbReference>
<name>A0A1B0D735_PHLPP</name>
<dbReference type="InterPro" id="IPR040815">
    <property type="entry name" value="Nas2_N"/>
</dbReference>
<dbReference type="KEGG" id="ppap:129798840"/>
<dbReference type="InterPro" id="IPR001478">
    <property type="entry name" value="PDZ"/>
</dbReference>
<dbReference type="GO" id="GO:0005634">
    <property type="term" value="C:nucleus"/>
    <property type="evidence" value="ECO:0007669"/>
    <property type="project" value="TreeGrafter"/>
</dbReference>
<dbReference type="RefSeq" id="XP_055698209.1">
    <property type="nucleotide sequence ID" value="XM_055842234.1"/>
</dbReference>
<evidence type="ECO:0000256" key="4">
    <source>
        <dbReference type="ARBA" id="ARBA00030007"/>
    </source>
</evidence>
<evidence type="ECO:0000256" key="1">
    <source>
        <dbReference type="ARBA" id="ARBA00005256"/>
    </source>
</evidence>
<keyword evidence="7" id="KW-1185">Reference proteome</keyword>
<protein>
    <recommendedName>
        <fullName evidence="2">26S proteasome non-ATPase regulatory subunit 9</fullName>
    </recommendedName>
    <alternativeName>
        <fullName evidence="4">26S proteasome regulatory subunit p27</fullName>
    </alternativeName>
</protein>
<evidence type="ECO:0000256" key="3">
    <source>
        <dbReference type="ARBA" id="ARBA00023186"/>
    </source>
</evidence>
<dbReference type="SMART" id="SM00228">
    <property type="entry name" value="PDZ"/>
    <property type="match status" value="1"/>
</dbReference>
<dbReference type="OrthoDB" id="72325at2759"/>
<dbReference type="SUPFAM" id="SSF50156">
    <property type="entry name" value="PDZ domain-like"/>
    <property type="match status" value="1"/>
</dbReference>
<dbReference type="EMBL" id="AJVK01026581">
    <property type="status" value="NOT_ANNOTATED_CDS"/>
    <property type="molecule type" value="Genomic_DNA"/>
</dbReference>
<dbReference type="VEuPathDB" id="VectorBase:PPAI003358"/>
<dbReference type="Gene3D" id="6.10.140.1710">
    <property type="match status" value="1"/>
</dbReference>
<evidence type="ECO:0000313" key="6">
    <source>
        <dbReference type="EnsemblMetazoa" id="PPAI003358-PA"/>
    </source>
</evidence>
<dbReference type="GO" id="GO:0005737">
    <property type="term" value="C:cytoplasm"/>
    <property type="evidence" value="ECO:0007669"/>
    <property type="project" value="TreeGrafter"/>
</dbReference>
<keyword evidence="3" id="KW-0143">Chaperone</keyword>
<dbReference type="PANTHER" id="PTHR12651:SF1">
    <property type="entry name" value="26S PROTEASOME NON-ATPASE REGULATORY SUBUNIT 9"/>
    <property type="match status" value="1"/>
</dbReference>
<dbReference type="InterPro" id="IPR036034">
    <property type="entry name" value="PDZ_sf"/>
</dbReference>
<feature type="domain" description="PDZ" evidence="5">
    <location>
        <begin position="117"/>
        <end position="196"/>
    </location>
</feature>
<proteinExistence type="inferred from homology"/>
<dbReference type="InterPro" id="IPR035269">
    <property type="entry name" value="PSMD9"/>
</dbReference>
<organism evidence="6 7">
    <name type="scientific">Phlebotomus papatasi</name>
    <name type="common">Sandfly</name>
    <dbReference type="NCBI Taxonomy" id="29031"/>
    <lineage>
        <taxon>Eukaryota</taxon>
        <taxon>Metazoa</taxon>
        <taxon>Ecdysozoa</taxon>
        <taxon>Arthropoda</taxon>
        <taxon>Hexapoda</taxon>
        <taxon>Insecta</taxon>
        <taxon>Pterygota</taxon>
        <taxon>Neoptera</taxon>
        <taxon>Endopterygota</taxon>
        <taxon>Diptera</taxon>
        <taxon>Nematocera</taxon>
        <taxon>Psychodoidea</taxon>
        <taxon>Psychodidae</taxon>
        <taxon>Phlebotomus</taxon>
        <taxon>Phlebotomus</taxon>
    </lineage>
</organism>
<dbReference type="Gene3D" id="2.30.42.10">
    <property type="match status" value="1"/>
</dbReference>
<dbReference type="VEuPathDB" id="VectorBase:PPAPM1_002697"/>